<dbReference type="Proteomes" id="UP000003303">
    <property type="component" value="Unassembled WGS sequence"/>
</dbReference>
<dbReference type="EMBL" id="ACLR01000059">
    <property type="protein sequence ID" value="EEK17444.1"/>
    <property type="molecule type" value="Genomic_DNA"/>
</dbReference>
<evidence type="ECO:0000259" key="2">
    <source>
        <dbReference type="Pfam" id="PF18347"/>
    </source>
</evidence>
<dbReference type="STRING" id="596327.PORUE0001_1643"/>
<feature type="region of interest" description="Disordered" evidence="1">
    <location>
        <begin position="126"/>
        <end position="145"/>
    </location>
</feature>
<comment type="caution">
    <text evidence="4">The sequence shown here is derived from an EMBL/GenBank/DDBJ whole genome shotgun (WGS) entry which is preliminary data.</text>
</comment>
<dbReference type="OrthoDB" id="675198at2"/>
<evidence type="ECO:0000313" key="5">
    <source>
        <dbReference type="Proteomes" id="UP000003303"/>
    </source>
</evidence>
<proteinExistence type="predicted"/>
<dbReference type="Gene3D" id="1.10.10.1650">
    <property type="match status" value="1"/>
</dbReference>
<dbReference type="InterPro" id="IPR041218">
    <property type="entry name" value="DUF5606"/>
</dbReference>
<gene>
    <name evidence="4" type="ORF">PORUE0001_1643</name>
</gene>
<dbReference type="InterPro" id="IPR049280">
    <property type="entry name" value="DUF6852"/>
</dbReference>
<dbReference type="Pfam" id="PF21186">
    <property type="entry name" value="DUF6852"/>
    <property type="match status" value="1"/>
</dbReference>
<keyword evidence="5" id="KW-1185">Reference proteome</keyword>
<dbReference type="Gene3D" id="2.30.30.730">
    <property type="match status" value="1"/>
</dbReference>
<organism evidence="4 5">
    <name type="scientific">Porphyromonas uenonis 60-3</name>
    <dbReference type="NCBI Taxonomy" id="596327"/>
    <lineage>
        <taxon>Bacteria</taxon>
        <taxon>Pseudomonadati</taxon>
        <taxon>Bacteroidota</taxon>
        <taxon>Bacteroidia</taxon>
        <taxon>Bacteroidales</taxon>
        <taxon>Porphyromonadaceae</taxon>
        <taxon>Porphyromonas</taxon>
    </lineage>
</organism>
<feature type="domain" description="DUF5606" evidence="2">
    <location>
        <begin position="2"/>
        <end position="47"/>
    </location>
</feature>
<dbReference type="eggNOG" id="ENOG502ZPSM">
    <property type="taxonomic scope" value="Bacteria"/>
</dbReference>
<evidence type="ECO:0000256" key="1">
    <source>
        <dbReference type="SAM" id="MobiDB-lite"/>
    </source>
</evidence>
<name>C2MA13_9PORP</name>
<dbReference type="RefSeq" id="WP_007364730.1">
    <property type="nucleotide sequence ID" value="NZ_ACLR01000059.1"/>
</dbReference>
<dbReference type="AlphaFoldDB" id="C2MA13"/>
<reference evidence="4 5" key="1">
    <citation type="submission" date="2009-04" db="EMBL/GenBank/DDBJ databases">
        <authorList>
            <person name="Sebastian Y."/>
            <person name="Madupu R."/>
            <person name="Durkin A.S."/>
            <person name="Torralba M."/>
            <person name="Methe B."/>
            <person name="Sutton G.G."/>
            <person name="Strausberg R.L."/>
            <person name="Nelson K.E."/>
        </authorList>
    </citation>
    <scope>NUCLEOTIDE SEQUENCE [LARGE SCALE GENOMIC DNA]</scope>
    <source>
        <strain evidence="4 5">60-3</strain>
    </source>
</reference>
<feature type="compositionally biased region" description="Acidic residues" evidence="1">
    <location>
        <begin position="131"/>
        <end position="145"/>
    </location>
</feature>
<protein>
    <submittedName>
        <fullName evidence="4">Uncharacterized protein</fullName>
    </submittedName>
</protein>
<accession>C2MA13</accession>
<dbReference type="InterPro" id="IPR049282">
    <property type="entry name" value="BVU_3817_N_sf"/>
</dbReference>
<feature type="domain" description="DUF6852" evidence="3">
    <location>
        <begin position="50"/>
        <end position="119"/>
    </location>
</feature>
<dbReference type="Pfam" id="PF18347">
    <property type="entry name" value="DUF5606"/>
    <property type="match status" value="1"/>
</dbReference>
<evidence type="ECO:0000313" key="4">
    <source>
        <dbReference type="EMBL" id="EEK17444.1"/>
    </source>
</evidence>
<evidence type="ECO:0000259" key="3">
    <source>
        <dbReference type="Pfam" id="PF21186"/>
    </source>
</evidence>
<sequence length="145" mass="16618">MLKEILSISGKPGLFKLLTHTKNSIIVEDLETKRRIPAYASDRVVSLGDISIYTTTEETPLRVILQTLLDKYEGKPIDLKSLSGKEAYFDLFAEVLPEYDRQRVHDNDIKKIFRWYNILVETDHTDFSEPAPEETSEASETPAEE</sequence>
<dbReference type="InterPro" id="IPR049281">
    <property type="entry name" value="BVU_3817-like_C_sf"/>
</dbReference>